<proteinExistence type="predicted"/>
<gene>
    <name evidence="1" type="ORF">CEXT_601611</name>
</gene>
<dbReference type="EMBL" id="BPLR01006018">
    <property type="protein sequence ID" value="GIY06915.1"/>
    <property type="molecule type" value="Genomic_DNA"/>
</dbReference>
<reference evidence="1 2" key="1">
    <citation type="submission" date="2021-06" db="EMBL/GenBank/DDBJ databases">
        <title>Caerostris extrusa draft genome.</title>
        <authorList>
            <person name="Kono N."/>
            <person name="Arakawa K."/>
        </authorList>
    </citation>
    <scope>NUCLEOTIDE SEQUENCE [LARGE SCALE GENOMIC DNA]</scope>
</reference>
<keyword evidence="2" id="KW-1185">Reference proteome</keyword>
<evidence type="ECO:0000313" key="2">
    <source>
        <dbReference type="Proteomes" id="UP001054945"/>
    </source>
</evidence>
<name>A0AAV4QBW3_CAEEX</name>
<accession>A0AAV4QBW3</accession>
<organism evidence="1 2">
    <name type="scientific">Caerostris extrusa</name>
    <name type="common">Bark spider</name>
    <name type="synonym">Caerostris bankana</name>
    <dbReference type="NCBI Taxonomy" id="172846"/>
    <lineage>
        <taxon>Eukaryota</taxon>
        <taxon>Metazoa</taxon>
        <taxon>Ecdysozoa</taxon>
        <taxon>Arthropoda</taxon>
        <taxon>Chelicerata</taxon>
        <taxon>Arachnida</taxon>
        <taxon>Araneae</taxon>
        <taxon>Araneomorphae</taxon>
        <taxon>Entelegynae</taxon>
        <taxon>Araneoidea</taxon>
        <taxon>Araneidae</taxon>
        <taxon>Caerostris</taxon>
    </lineage>
</organism>
<evidence type="ECO:0000313" key="1">
    <source>
        <dbReference type="EMBL" id="GIY06915.1"/>
    </source>
</evidence>
<dbReference type="Proteomes" id="UP001054945">
    <property type="component" value="Unassembled WGS sequence"/>
</dbReference>
<dbReference type="AlphaFoldDB" id="A0AAV4QBW3"/>
<protein>
    <submittedName>
        <fullName evidence="1">Uncharacterized protein</fullName>
    </submittedName>
</protein>
<sequence length="111" mass="12353">MEQIPSATDGLNRRHVIEFSQRPMEVHLVLIAKHFSSAPESVTVSRNYRNLTNFMGTSFCTMAHCPSLYFLDLADPAITVMTIKRITSNQEDAGSNCISENADLNCVVGQF</sequence>
<comment type="caution">
    <text evidence="1">The sequence shown here is derived from an EMBL/GenBank/DDBJ whole genome shotgun (WGS) entry which is preliminary data.</text>
</comment>